<keyword evidence="3 8" id="KW-0690">Ribosome biogenesis</keyword>
<evidence type="ECO:0000256" key="6">
    <source>
        <dbReference type="ARBA" id="ARBA00023134"/>
    </source>
</evidence>
<feature type="binding site" evidence="8">
    <location>
        <begin position="119"/>
        <end position="122"/>
    </location>
    <ligand>
        <name>GTP</name>
        <dbReference type="ChEBI" id="CHEBI:37565"/>
        <label>1</label>
    </ligand>
</feature>
<feature type="binding site" evidence="8">
    <location>
        <begin position="57"/>
        <end position="61"/>
    </location>
    <ligand>
        <name>GTP</name>
        <dbReference type="ChEBI" id="CHEBI:37565"/>
        <label>1</label>
    </ligand>
</feature>
<sequence>MSSKVVAIVGKPNVGKSTLFNKLIGKRVSIVYDEPGVTRDRIYEKVQWAGKEFKIIDTGGIEVEEKIFQDQIRIQAQIAIEEAEIILLILDGRNEIDKDDFFVVNLLRKSGKKIIVACNKLEDNKEFDYSIYKLGFEKYFPISAMHSEGVGDLLDEVVSNFSNDNENSNDHFKLSIIGKPNAGKSSLLNSLLKENRSIVSPIAGTTRDSISSFFQIDNLDFEIIDTAGITRKSKLVESVDHYALMRAMNSLAESDLSLIVIDATKEISHFDSRLAGYAFEENKPIILVVNKWDLVQKETNTMVEFEKNLRKNYKFLDWASVIFISALFGNRLDKLKEEILSVRTNLQRKIPAHLLNEVMMEIHQSQPAPSLKGKRLEISFIKQVEGKIPTFLLFVNNKNYAHFTYMRYLENQLRKYFDFRGTPIKLILKNKNEAK</sequence>
<dbReference type="PIRSF" id="PIRSF006485">
    <property type="entry name" value="GTP-binding_EngA"/>
    <property type="match status" value="1"/>
</dbReference>
<dbReference type="Pfam" id="PF01926">
    <property type="entry name" value="MMR_HSR1"/>
    <property type="match status" value="2"/>
</dbReference>
<proteinExistence type="inferred from homology"/>
<dbReference type="InterPro" id="IPR027417">
    <property type="entry name" value="P-loop_NTPase"/>
</dbReference>
<evidence type="ECO:0000256" key="10">
    <source>
        <dbReference type="RuleBase" id="RU004481"/>
    </source>
</evidence>
<feature type="binding site" evidence="8">
    <location>
        <begin position="178"/>
        <end position="185"/>
    </location>
    <ligand>
        <name>GTP</name>
        <dbReference type="ChEBI" id="CHEBI:37565"/>
        <label>2</label>
    </ligand>
</feature>
<evidence type="ECO:0000256" key="3">
    <source>
        <dbReference type="ARBA" id="ARBA00022517"/>
    </source>
</evidence>
<keyword evidence="4 10" id="KW-0677">Repeat</keyword>
<dbReference type="Proteomes" id="UP001058364">
    <property type="component" value="Chromosome"/>
</dbReference>
<evidence type="ECO:0000256" key="5">
    <source>
        <dbReference type="ARBA" id="ARBA00022741"/>
    </source>
</evidence>
<comment type="function">
    <text evidence="8 10">GTPase that plays an essential role in the late steps of ribosome biogenesis.</text>
</comment>
<accession>A0ABY5TTV7</accession>
<dbReference type="InterPro" id="IPR003593">
    <property type="entry name" value="AAA+_ATPase"/>
</dbReference>
<dbReference type="PANTHER" id="PTHR43834:SF6">
    <property type="entry name" value="GTPASE DER"/>
    <property type="match status" value="1"/>
</dbReference>
<evidence type="ECO:0000256" key="1">
    <source>
        <dbReference type="ARBA" id="ARBA00008279"/>
    </source>
</evidence>
<dbReference type="InterPro" id="IPR031166">
    <property type="entry name" value="G_ENGA"/>
</dbReference>
<keyword evidence="13" id="KW-1185">Reference proteome</keyword>
<dbReference type="InterPro" id="IPR005225">
    <property type="entry name" value="Small_GTP-bd"/>
</dbReference>
<dbReference type="NCBIfam" id="TIGR00231">
    <property type="entry name" value="small_GTP"/>
    <property type="match status" value="2"/>
</dbReference>
<organism evidence="12 13">
    <name type="scientific">Mesomycoplasma molare</name>
    <dbReference type="NCBI Taxonomy" id="171288"/>
    <lineage>
        <taxon>Bacteria</taxon>
        <taxon>Bacillati</taxon>
        <taxon>Mycoplasmatota</taxon>
        <taxon>Mycoplasmoidales</taxon>
        <taxon>Metamycoplasmataceae</taxon>
        <taxon>Mesomycoplasma</taxon>
    </lineage>
</organism>
<dbReference type="HAMAP" id="MF_00195">
    <property type="entry name" value="GTPase_Der"/>
    <property type="match status" value="1"/>
</dbReference>
<dbReference type="CDD" id="cd01895">
    <property type="entry name" value="EngA2"/>
    <property type="match status" value="1"/>
</dbReference>
<protein>
    <recommendedName>
        <fullName evidence="2 8">GTPase Der</fullName>
    </recommendedName>
    <alternativeName>
        <fullName evidence="7 8">GTP-binding protein EngA</fullName>
    </alternativeName>
</protein>
<dbReference type="RefSeq" id="WP_259429360.1">
    <property type="nucleotide sequence ID" value="NZ_CP103423.1"/>
</dbReference>
<feature type="domain" description="EngA-type G" evidence="11">
    <location>
        <begin position="4"/>
        <end position="165"/>
    </location>
</feature>
<evidence type="ECO:0000256" key="7">
    <source>
        <dbReference type="ARBA" id="ARBA00032345"/>
    </source>
</evidence>
<dbReference type="EMBL" id="CP103423">
    <property type="protein sequence ID" value="UWD34097.1"/>
    <property type="molecule type" value="Genomic_DNA"/>
</dbReference>
<keyword evidence="5 8" id="KW-0547">Nucleotide-binding</keyword>
<keyword evidence="6 8" id="KW-0342">GTP-binding</keyword>
<feature type="binding site" evidence="8">
    <location>
        <begin position="290"/>
        <end position="293"/>
    </location>
    <ligand>
        <name>GTP</name>
        <dbReference type="ChEBI" id="CHEBI:37565"/>
        <label>2</label>
    </ligand>
</feature>
<dbReference type="PANTHER" id="PTHR43834">
    <property type="entry name" value="GTPASE DER"/>
    <property type="match status" value="1"/>
</dbReference>
<dbReference type="InterPro" id="IPR032859">
    <property type="entry name" value="KH_dom-like"/>
</dbReference>
<feature type="binding site" evidence="8">
    <location>
        <begin position="10"/>
        <end position="17"/>
    </location>
    <ligand>
        <name>GTP</name>
        <dbReference type="ChEBI" id="CHEBI:37565"/>
        <label>1</label>
    </ligand>
</feature>
<dbReference type="Gene3D" id="3.30.300.20">
    <property type="match status" value="1"/>
</dbReference>
<dbReference type="PRINTS" id="PR00326">
    <property type="entry name" value="GTP1OBG"/>
</dbReference>
<evidence type="ECO:0000259" key="11">
    <source>
        <dbReference type="PROSITE" id="PS51712"/>
    </source>
</evidence>
<dbReference type="InterPro" id="IPR016484">
    <property type="entry name" value="GTPase_Der"/>
</dbReference>
<dbReference type="PROSITE" id="PS51712">
    <property type="entry name" value="G_ENGA"/>
    <property type="match status" value="2"/>
</dbReference>
<dbReference type="NCBIfam" id="TIGR03594">
    <property type="entry name" value="GTPase_EngA"/>
    <property type="match status" value="1"/>
</dbReference>
<keyword evidence="12" id="KW-0378">Hydrolase</keyword>
<feature type="domain" description="EngA-type G" evidence="11">
    <location>
        <begin position="172"/>
        <end position="347"/>
    </location>
</feature>
<dbReference type="CDD" id="cd01894">
    <property type="entry name" value="EngA1"/>
    <property type="match status" value="1"/>
</dbReference>
<feature type="binding site" evidence="8">
    <location>
        <begin position="225"/>
        <end position="229"/>
    </location>
    <ligand>
        <name>GTP</name>
        <dbReference type="ChEBI" id="CHEBI:37565"/>
        <label>2</label>
    </ligand>
</feature>
<dbReference type="Gene3D" id="3.40.50.300">
    <property type="entry name" value="P-loop containing nucleotide triphosphate hydrolases"/>
    <property type="match status" value="2"/>
</dbReference>
<comment type="similarity">
    <text evidence="1 8 9 10">Belongs to the TRAFAC class TrmE-Era-EngA-EngB-Septin-like GTPase superfamily. EngA (Der) GTPase family.</text>
</comment>
<dbReference type="SUPFAM" id="SSF52540">
    <property type="entry name" value="P-loop containing nucleoside triphosphate hydrolases"/>
    <property type="match status" value="2"/>
</dbReference>
<reference evidence="12" key="1">
    <citation type="submission" date="2022-08" db="EMBL/GenBank/DDBJ databases">
        <title>Complete genome sequence of Mycoplasma molare type strain H 542.</title>
        <authorList>
            <person name="Spergser J."/>
        </authorList>
    </citation>
    <scope>NUCLEOTIDE SEQUENCE</scope>
    <source>
        <strain evidence="12">H 542</strain>
    </source>
</reference>
<dbReference type="InterPro" id="IPR006073">
    <property type="entry name" value="GTP-bd"/>
</dbReference>
<dbReference type="InterPro" id="IPR015946">
    <property type="entry name" value="KH_dom-like_a/b"/>
</dbReference>
<dbReference type="SMART" id="SM00382">
    <property type="entry name" value="AAA"/>
    <property type="match status" value="2"/>
</dbReference>
<gene>
    <name evidence="8 12" type="primary">der</name>
    <name evidence="12" type="ORF">NX772_03290</name>
</gene>
<evidence type="ECO:0000313" key="13">
    <source>
        <dbReference type="Proteomes" id="UP001058364"/>
    </source>
</evidence>
<evidence type="ECO:0000313" key="12">
    <source>
        <dbReference type="EMBL" id="UWD34097.1"/>
    </source>
</evidence>
<evidence type="ECO:0000256" key="2">
    <source>
        <dbReference type="ARBA" id="ARBA00020953"/>
    </source>
</evidence>
<comment type="subunit">
    <text evidence="8">Associates with the 50S ribosomal subunit.</text>
</comment>
<dbReference type="GO" id="GO:0016787">
    <property type="term" value="F:hydrolase activity"/>
    <property type="evidence" value="ECO:0007669"/>
    <property type="project" value="UniProtKB-KW"/>
</dbReference>
<evidence type="ECO:0000256" key="8">
    <source>
        <dbReference type="HAMAP-Rule" id="MF_00195"/>
    </source>
</evidence>
<dbReference type="Pfam" id="PF14714">
    <property type="entry name" value="KH_dom-like"/>
    <property type="match status" value="1"/>
</dbReference>
<name>A0ABY5TTV7_9BACT</name>
<evidence type="ECO:0000256" key="4">
    <source>
        <dbReference type="ARBA" id="ARBA00022737"/>
    </source>
</evidence>
<evidence type="ECO:0000256" key="9">
    <source>
        <dbReference type="PROSITE-ProRule" id="PRU01049"/>
    </source>
</evidence>